<dbReference type="OrthoDB" id="3538028at2"/>
<organism evidence="4 5">
    <name type="scientific">Micromonospora acroterricola</name>
    <dbReference type="NCBI Taxonomy" id="2202421"/>
    <lineage>
        <taxon>Bacteria</taxon>
        <taxon>Bacillati</taxon>
        <taxon>Actinomycetota</taxon>
        <taxon>Actinomycetes</taxon>
        <taxon>Micromonosporales</taxon>
        <taxon>Micromonosporaceae</taxon>
        <taxon>Micromonospora</taxon>
    </lineage>
</organism>
<dbReference type="AlphaFoldDB" id="A0A317CQK6"/>
<feature type="region of interest" description="Disordered" evidence="1">
    <location>
        <begin position="26"/>
        <end position="54"/>
    </location>
</feature>
<dbReference type="RefSeq" id="WP_109820810.1">
    <property type="nucleotide sequence ID" value="NZ_QGKR01000364.1"/>
</dbReference>
<dbReference type="InterPro" id="IPR005183">
    <property type="entry name" value="DUF305_CopM-like"/>
</dbReference>
<evidence type="ECO:0000256" key="1">
    <source>
        <dbReference type="SAM" id="MobiDB-lite"/>
    </source>
</evidence>
<name>A0A317CQK6_9ACTN</name>
<dbReference type="Pfam" id="PF03713">
    <property type="entry name" value="DUF305"/>
    <property type="match status" value="1"/>
</dbReference>
<proteinExistence type="predicted"/>
<evidence type="ECO:0000259" key="3">
    <source>
        <dbReference type="Pfam" id="PF03713"/>
    </source>
</evidence>
<evidence type="ECO:0000313" key="4">
    <source>
        <dbReference type="EMBL" id="PWR04769.1"/>
    </source>
</evidence>
<feature type="region of interest" description="Disordered" evidence="1">
    <location>
        <begin position="107"/>
        <end position="129"/>
    </location>
</feature>
<dbReference type="EMBL" id="QGKR01000364">
    <property type="protein sequence ID" value="PWR04769.1"/>
    <property type="molecule type" value="Genomic_DNA"/>
</dbReference>
<keyword evidence="5" id="KW-1185">Reference proteome</keyword>
<feature type="chain" id="PRO_5038939515" evidence="2">
    <location>
        <begin position="25"/>
        <end position="213"/>
    </location>
</feature>
<gene>
    <name evidence="4" type="ORF">DKT68_30380</name>
</gene>
<accession>A0A317CQK6</accession>
<dbReference type="Gene3D" id="1.20.1260.10">
    <property type="match status" value="1"/>
</dbReference>
<feature type="signal peptide" evidence="2">
    <location>
        <begin position="1"/>
        <end position="24"/>
    </location>
</feature>
<keyword evidence="2" id="KW-0732">Signal</keyword>
<dbReference type="PROSITE" id="PS51257">
    <property type="entry name" value="PROKAR_LIPOPROTEIN"/>
    <property type="match status" value="1"/>
</dbReference>
<dbReference type="Proteomes" id="UP000245410">
    <property type="component" value="Unassembled WGS sequence"/>
</dbReference>
<comment type="caution">
    <text evidence="4">The sequence shown here is derived from an EMBL/GenBank/DDBJ whole genome shotgun (WGS) entry which is preliminary data.</text>
</comment>
<dbReference type="InterPro" id="IPR012347">
    <property type="entry name" value="Ferritin-like"/>
</dbReference>
<protein>
    <submittedName>
        <fullName evidence="4">DUF305 domain-containing protein</fullName>
    </submittedName>
</protein>
<evidence type="ECO:0000313" key="5">
    <source>
        <dbReference type="Proteomes" id="UP000245410"/>
    </source>
</evidence>
<sequence>MRTLVSAPSALLVAALLLAGCATGSPDPAATAPPSATAPLTAAPSNAGSPTGTAGPFSATDIAWLQLTVAMADRLLPVLDLVPGRTTDPAWRRLATQVEATHRANLDRSRRLLNDSGGPTTNPHEGHDMPGMITAEELTSLRSATGTSFQRLLAGHLRAHLTQAVRIATAEQRGGVHPGTIALAAAVVRNGADDLARLDRLHPPNGRPAGQAA</sequence>
<evidence type="ECO:0000256" key="2">
    <source>
        <dbReference type="SAM" id="SignalP"/>
    </source>
</evidence>
<feature type="domain" description="DUF305" evidence="3">
    <location>
        <begin position="80"/>
        <end position="200"/>
    </location>
</feature>
<feature type="compositionally biased region" description="Low complexity" evidence="1">
    <location>
        <begin position="26"/>
        <end position="47"/>
    </location>
</feature>
<reference evidence="4 5" key="1">
    <citation type="submission" date="2018-05" db="EMBL/GenBank/DDBJ databases">
        <title>Micromonospora atacamensis sp. nov., a novel actinobacteria isolated from high altitude Atacama Desert soil.</title>
        <authorList>
            <person name="Carro L."/>
            <person name="Golinska P."/>
            <person name="Klenk H.-P."/>
            <person name="Goodfellow M."/>
        </authorList>
    </citation>
    <scope>NUCLEOTIDE SEQUENCE [LARGE SCALE GENOMIC DNA]</scope>
    <source>
        <strain evidence="4 5">5R2A7</strain>
    </source>
</reference>